<evidence type="ECO:0000256" key="1">
    <source>
        <dbReference type="SAM" id="Phobius"/>
    </source>
</evidence>
<accession>A0ABU7SHM7</accession>
<evidence type="ECO:0000313" key="2">
    <source>
        <dbReference type="EMBL" id="MEE6309441.1"/>
    </source>
</evidence>
<feature type="transmembrane region" description="Helical" evidence="1">
    <location>
        <begin position="40"/>
        <end position="63"/>
    </location>
</feature>
<evidence type="ECO:0000313" key="3">
    <source>
        <dbReference type="Proteomes" id="UP001339911"/>
    </source>
</evidence>
<evidence type="ECO:0008006" key="4">
    <source>
        <dbReference type="Google" id="ProtNLM"/>
    </source>
</evidence>
<keyword evidence="1" id="KW-1133">Transmembrane helix</keyword>
<keyword evidence="3" id="KW-1185">Reference proteome</keyword>
<gene>
    <name evidence="2" type="ORF">V1634_21650</name>
</gene>
<dbReference type="RefSeq" id="WP_331209709.1">
    <property type="nucleotide sequence ID" value="NZ_JAZGQL010000016.1"/>
</dbReference>
<protein>
    <recommendedName>
        <fullName evidence="4">ABC transmembrane type-1 domain-containing protein</fullName>
    </recommendedName>
</protein>
<reference evidence="2 3" key="1">
    <citation type="submission" date="2024-01" db="EMBL/GenBank/DDBJ databases">
        <title>Genome insights into Plantactinospora veratri sp. nov.</title>
        <authorList>
            <person name="Wang L."/>
        </authorList>
    </citation>
    <scope>NUCLEOTIDE SEQUENCE [LARGE SCALE GENOMIC DNA]</scope>
    <source>
        <strain evidence="2 3">NEAU-FHS4</strain>
    </source>
</reference>
<keyword evidence="1" id="KW-0472">Membrane</keyword>
<dbReference type="Proteomes" id="UP001339911">
    <property type="component" value="Unassembled WGS sequence"/>
</dbReference>
<sequence>MSRPTRRRVSASWWPCSGRTGPTAAPWPSWTGLTLAGLPATVPLVIVSVVVSIVVSAPLFALAGRAIRRTASRCCPPPPRWPWSPVG</sequence>
<name>A0ABU7SHM7_9ACTN</name>
<proteinExistence type="predicted"/>
<organism evidence="2 3">
    <name type="scientific">Plantactinospora veratri</name>
    <dbReference type="NCBI Taxonomy" id="1436122"/>
    <lineage>
        <taxon>Bacteria</taxon>
        <taxon>Bacillati</taxon>
        <taxon>Actinomycetota</taxon>
        <taxon>Actinomycetes</taxon>
        <taxon>Micromonosporales</taxon>
        <taxon>Micromonosporaceae</taxon>
        <taxon>Plantactinospora</taxon>
    </lineage>
</organism>
<comment type="caution">
    <text evidence="2">The sequence shown here is derived from an EMBL/GenBank/DDBJ whole genome shotgun (WGS) entry which is preliminary data.</text>
</comment>
<keyword evidence="1" id="KW-0812">Transmembrane</keyword>
<dbReference type="EMBL" id="JAZGQL010000016">
    <property type="protein sequence ID" value="MEE6309441.1"/>
    <property type="molecule type" value="Genomic_DNA"/>
</dbReference>